<dbReference type="InterPro" id="IPR002293">
    <property type="entry name" value="AA/rel_permease1"/>
</dbReference>
<comment type="subcellular location">
    <subcellularLocation>
        <location evidence="1">Membrane</location>
        <topology evidence="1">Multi-pass membrane protein</topology>
    </subcellularLocation>
</comment>
<dbReference type="GO" id="GO:0016020">
    <property type="term" value="C:membrane"/>
    <property type="evidence" value="ECO:0007669"/>
    <property type="project" value="UniProtKB-SubCell"/>
</dbReference>
<dbReference type="PIRSF" id="PIRSF006060">
    <property type="entry name" value="AA_transporter"/>
    <property type="match status" value="1"/>
</dbReference>
<dbReference type="Gene3D" id="1.20.1740.10">
    <property type="entry name" value="Amino acid/polyamine transporter I"/>
    <property type="match status" value="1"/>
</dbReference>
<feature type="transmembrane region" description="Helical" evidence="7">
    <location>
        <begin position="314"/>
        <end position="340"/>
    </location>
</feature>
<feature type="transmembrane region" description="Helical" evidence="7">
    <location>
        <begin position="443"/>
        <end position="462"/>
    </location>
</feature>
<feature type="region of interest" description="Disordered" evidence="6">
    <location>
        <begin position="1"/>
        <end position="25"/>
    </location>
</feature>
<sequence length="514" mass="55771">MTPERQPLLPPAEGAPAPSEHGAHSTEPALERNFSFISALGLAFTLLNTWTAMAAALPVGLQSGGPVVMLYGLILSVLGQTFVAVSLAEVCHVLPMSGGQYDWAYLLAPAAHRRSLSFVVGWLACAGWVTLFAAAAALTQNLSMGVLVMWSKTAAERWHEFSLIVAFVLASFFLNAFAVRALPAIDWFSGIWSVAGMVLIMAVLLYCSRGEYQPARKVFTTFTNNTGWPDIVAFLIGMLQSTLTTSSFDAVTHLVEEMPDPARNAPMIMVLAPITGGVTAWPFMLVLLLCLKSWQAVLDSRLGPLLEIYYQSTQSAVGSTALMIINVVAMFFCTQSVLTISSRMVMSFARDRGLGSLSRFISPISARLHVPFNALVFVTVWVVVFALIYLGSTVALNAIMSSAIFFLQLSYAVPIGLLLWHGEAALAEHRPERGWSLGRYRRAINVSALVFLAVTSVVFLLPPFRPVNAENMNYAVVVFVIVLAMCGVAWFLDGHEHFEGPTDVDERLAAAKAA</sequence>
<keyword evidence="2" id="KW-0813">Transport</keyword>
<organism evidence="8 9">
    <name type="scientific">Cutaneotrichosporon spelunceum</name>
    <dbReference type="NCBI Taxonomy" id="1672016"/>
    <lineage>
        <taxon>Eukaryota</taxon>
        <taxon>Fungi</taxon>
        <taxon>Dikarya</taxon>
        <taxon>Basidiomycota</taxon>
        <taxon>Agaricomycotina</taxon>
        <taxon>Tremellomycetes</taxon>
        <taxon>Trichosporonales</taxon>
        <taxon>Trichosporonaceae</taxon>
        <taxon>Cutaneotrichosporon</taxon>
    </lineage>
</organism>
<dbReference type="GO" id="GO:0022857">
    <property type="term" value="F:transmembrane transporter activity"/>
    <property type="evidence" value="ECO:0007669"/>
    <property type="project" value="InterPro"/>
</dbReference>
<keyword evidence="5 7" id="KW-0472">Membrane</keyword>
<protein>
    <recommendedName>
        <fullName evidence="10">Amino acid transporter</fullName>
    </recommendedName>
</protein>
<reference evidence="8" key="2">
    <citation type="submission" date="2023-06" db="EMBL/GenBank/DDBJ databases">
        <authorList>
            <person name="Kobayashi Y."/>
            <person name="Kayamori A."/>
            <person name="Aoki K."/>
            <person name="Shiwa Y."/>
            <person name="Fujita N."/>
            <person name="Sugita T."/>
            <person name="Iwasaki W."/>
            <person name="Tanaka N."/>
            <person name="Takashima M."/>
        </authorList>
    </citation>
    <scope>NUCLEOTIDE SEQUENCE</scope>
    <source>
        <strain evidence="8">HIS016</strain>
    </source>
</reference>
<feature type="transmembrane region" description="Helical" evidence="7">
    <location>
        <begin position="372"/>
        <end position="392"/>
    </location>
</feature>
<keyword evidence="4 7" id="KW-1133">Transmembrane helix</keyword>
<reference evidence="8" key="1">
    <citation type="journal article" date="2023" name="BMC Genomics">
        <title>Chromosome-level genome assemblies of Cutaneotrichosporon spp. (Trichosporonales, Basidiomycota) reveal imbalanced evolution between nucleotide sequences and chromosome synteny.</title>
        <authorList>
            <person name="Kobayashi Y."/>
            <person name="Kayamori A."/>
            <person name="Aoki K."/>
            <person name="Shiwa Y."/>
            <person name="Matsutani M."/>
            <person name="Fujita N."/>
            <person name="Sugita T."/>
            <person name="Iwasaki W."/>
            <person name="Tanaka N."/>
            <person name="Takashima M."/>
        </authorList>
    </citation>
    <scope>NUCLEOTIDE SEQUENCE</scope>
    <source>
        <strain evidence="8">HIS016</strain>
    </source>
</reference>
<feature type="transmembrane region" description="Helical" evidence="7">
    <location>
        <begin position="268"/>
        <end position="294"/>
    </location>
</feature>
<evidence type="ECO:0000256" key="2">
    <source>
        <dbReference type="ARBA" id="ARBA00022448"/>
    </source>
</evidence>
<evidence type="ECO:0008006" key="10">
    <source>
        <dbReference type="Google" id="ProtNLM"/>
    </source>
</evidence>
<gene>
    <name evidence="8" type="ORF">CspeluHIS016_0503890</name>
</gene>
<feature type="transmembrane region" description="Helical" evidence="7">
    <location>
        <begin position="160"/>
        <end position="181"/>
    </location>
</feature>
<feature type="compositionally biased region" description="Low complexity" evidence="6">
    <location>
        <begin position="11"/>
        <end position="20"/>
    </location>
</feature>
<dbReference type="PANTHER" id="PTHR45649:SF14">
    <property type="entry name" value="GABA PERMEASE"/>
    <property type="match status" value="1"/>
</dbReference>
<dbReference type="Proteomes" id="UP001222932">
    <property type="component" value="Unassembled WGS sequence"/>
</dbReference>
<feature type="transmembrane region" description="Helical" evidence="7">
    <location>
        <begin position="474"/>
        <end position="492"/>
    </location>
</feature>
<name>A0AAD3YDW0_9TREE</name>
<proteinExistence type="predicted"/>
<feature type="transmembrane region" description="Helical" evidence="7">
    <location>
        <begin position="69"/>
        <end position="95"/>
    </location>
</feature>
<dbReference type="AlphaFoldDB" id="A0AAD3YDW0"/>
<evidence type="ECO:0000256" key="5">
    <source>
        <dbReference type="ARBA" id="ARBA00023136"/>
    </source>
</evidence>
<evidence type="ECO:0000256" key="6">
    <source>
        <dbReference type="SAM" id="MobiDB-lite"/>
    </source>
</evidence>
<dbReference type="Pfam" id="PF13520">
    <property type="entry name" value="AA_permease_2"/>
    <property type="match status" value="1"/>
</dbReference>
<feature type="transmembrane region" description="Helical" evidence="7">
    <location>
        <begin position="398"/>
        <end position="422"/>
    </location>
</feature>
<feature type="transmembrane region" description="Helical" evidence="7">
    <location>
        <begin position="34"/>
        <end position="57"/>
    </location>
</feature>
<keyword evidence="9" id="KW-1185">Reference proteome</keyword>
<feature type="transmembrane region" description="Helical" evidence="7">
    <location>
        <begin position="115"/>
        <end position="139"/>
    </location>
</feature>
<comment type="caution">
    <text evidence="8">The sequence shown here is derived from an EMBL/GenBank/DDBJ whole genome shotgun (WGS) entry which is preliminary data.</text>
</comment>
<dbReference type="PANTHER" id="PTHR45649">
    <property type="entry name" value="AMINO-ACID PERMEASE BAT1"/>
    <property type="match status" value="1"/>
</dbReference>
<evidence type="ECO:0000256" key="3">
    <source>
        <dbReference type="ARBA" id="ARBA00022692"/>
    </source>
</evidence>
<feature type="transmembrane region" description="Helical" evidence="7">
    <location>
        <begin position="187"/>
        <end position="207"/>
    </location>
</feature>
<dbReference type="EMBL" id="BTCM01000005">
    <property type="protein sequence ID" value="GMK58357.1"/>
    <property type="molecule type" value="Genomic_DNA"/>
</dbReference>
<evidence type="ECO:0000256" key="7">
    <source>
        <dbReference type="SAM" id="Phobius"/>
    </source>
</evidence>
<evidence type="ECO:0000313" key="9">
    <source>
        <dbReference type="Proteomes" id="UP001222932"/>
    </source>
</evidence>
<accession>A0AAD3YDW0</accession>
<evidence type="ECO:0000256" key="1">
    <source>
        <dbReference type="ARBA" id="ARBA00004141"/>
    </source>
</evidence>
<evidence type="ECO:0000313" key="8">
    <source>
        <dbReference type="EMBL" id="GMK58357.1"/>
    </source>
</evidence>
<keyword evidence="3 7" id="KW-0812">Transmembrane</keyword>
<evidence type="ECO:0000256" key="4">
    <source>
        <dbReference type="ARBA" id="ARBA00022989"/>
    </source>
</evidence>